<sequence length="695" mass="78034">MLLFSITWGTVSGWWTPVCLLLALAYAWLMYRQPVSLPENFRKGLFAVRAIAVFIIAMLLVSPLLQSVSYQPQKPLILVAQDNSQSVSQFKPANFNPAGFVTELSKLKDKLGDDYDVREFNFGADLGNGLSNKFNARKTDISSALRQLNDRYANQNIGAIVLATDGMYNQGADPQYDARNIKTSIYTLALGDTVARRDLLIGNINYNKTAYLGNKFEIEVLAEAWQSKGETMRLTVTEGGRVLHSENIQVGTDAFKKITTFQLEADKKGIHRYNINIAPVKNELSVQNNSETIYVEVLDVQQKILLLYDGPHPDVTVIKQAIESNKNFELKTSLVTDMGDVKWSDYSLLMLYQPSASTLSLLKPVLAKSRVPVWYLLGAQADIRGFNTQQKLAAISSSRLDMQEVFALPVNEFASFTLSDSTIQKINKFPPLMAPYANYSVTIPNGVLLRQRIGAVPTTYPLLMFGDDGGRRTGVFLGEGIWRWNLSEFQTFGNHHAVEELFSQAVQYLTANTDRQRFRAYPSKNVFDEGDNVLLNAELYDDALELTNTPDVKIAIKSTDGKNYNFLFTRMGQTYQLDAGTLPIGEYTYSAAVVLGNKSFSANGQFTVKPLNLEIRQSVANRQLLNSIATQSGGKMLYPQQMDQLVDLIKKNENIKTIAFEDKHYSDIIDVKWIFALIFILLGTEWFLRKREGEV</sequence>
<dbReference type="Proteomes" id="UP000242687">
    <property type="component" value="Unassembled WGS sequence"/>
</dbReference>
<name>A0A2H9VU60_9SPHI</name>
<gene>
    <name evidence="2" type="ORF">CLV57_1377</name>
</gene>
<protein>
    <recommendedName>
        <fullName evidence="4">VWA domain-containing protein</fullName>
    </recommendedName>
</protein>
<dbReference type="OrthoDB" id="9763076at2"/>
<dbReference type="RefSeq" id="WP_100340563.1">
    <property type="nucleotide sequence ID" value="NZ_PGFJ01000001.1"/>
</dbReference>
<evidence type="ECO:0008006" key="4">
    <source>
        <dbReference type="Google" id="ProtNLM"/>
    </source>
</evidence>
<organism evidence="2 3">
    <name type="scientific">Mucilaginibacter auburnensis</name>
    <dbReference type="NCBI Taxonomy" id="1457233"/>
    <lineage>
        <taxon>Bacteria</taxon>
        <taxon>Pseudomonadati</taxon>
        <taxon>Bacteroidota</taxon>
        <taxon>Sphingobacteriia</taxon>
        <taxon>Sphingobacteriales</taxon>
        <taxon>Sphingobacteriaceae</taxon>
        <taxon>Mucilaginibacter</taxon>
    </lineage>
</organism>
<proteinExistence type="predicted"/>
<comment type="caution">
    <text evidence="2">The sequence shown here is derived from an EMBL/GenBank/DDBJ whole genome shotgun (WGS) entry which is preliminary data.</text>
</comment>
<keyword evidence="3" id="KW-1185">Reference proteome</keyword>
<keyword evidence="1" id="KW-0472">Membrane</keyword>
<dbReference type="Gene3D" id="3.40.50.410">
    <property type="entry name" value="von Willebrand factor, type A domain"/>
    <property type="match status" value="1"/>
</dbReference>
<evidence type="ECO:0000313" key="2">
    <source>
        <dbReference type="EMBL" id="PJJ84366.1"/>
    </source>
</evidence>
<evidence type="ECO:0000256" key="1">
    <source>
        <dbReference type="SAM" id="Phobius"/>
    </source>
</evidence>
<dbReference type="EMBL" id="PGFJ01000001">
    <property type="protein sequence ID" value="PJJ84366.1"/>
    <property type="molecule type" value="Genomic_DNA"/>
</dbReference>
<dbReference type="AlphaFoldDB" id="A0A2H9VU60"/>
<dbReference type="InterPro" id="IPR036465">
    <property type="entry name" value="vWFA_dom_sf"/>
</dbReference>
<feature type="transmembrane region" description="Helical" evidence="1">
    <location>
        <begin position="12"/>
        <end position="31"/>
    </location>
</feature>
<dbReference type="PANTHER" id="PTHR37947">
    <property type="entry name" value="BLL2462 PROTEIN"/>
    <property type="match status" value="1"/>
</dbReference>
<reference evidence="2 3" key="1">
    <citation type="submission" date="2017-11" db="EMBL/GenBank/DDBJ databases">
        <title>Genomic Encyclopedia of Archaeal and Bacterial Type Strains, Phase II (KMG-II): From Individual Species to Whole Genera.</title>
        <authorList>
            <person name="Goeker M."/>
        </authorList>
    </citation>
    <scope>NUCLEOTIDE SEQUENCE [LARGE SCALE GENOMIC DNA]</scope>
    <source>
        <strain evidence="2 3">DSM 28175</strain>
    </source>
</reference>
<keyword evidence="1" id="KW-1133">Transmembrane helix</keyword>
<feature type="transmembrane region" description="Helical" evidence="1">
    <location>
        <begin position="43"/>
        <end position="65"/>
    </location>
</feature>
<evidence type="ECO:0000313" key="3">
    <source>
        <dbReference type="Proteomes" id="UP000242687"/>
    </source>
</evidence>
<keyword evidence="1" id="KW-0812">Transmembrane</keyword>
<accession>A0A2H9VU60</accession>
<dbReference type="PANTHER" id="PTHR37947:SF1">
    <property type="entry name" value="BLL2462 PROTEIN"/>
    <property type="match status" value="1"/>
</dbReference>